<gene>
    <name evidence="2" type="ORF">LMG1861_05551</name>
</gene>
<dbReference type="RefSeq" id="WP_175130044.1">
    <property type="nucleotide sequence ID" value="NZ_CADILD010000005.1"/>
</dbReference>
<name>A0A6S7F0K9_9BURK</name>
<dbReference type="InterPro" id="IPR017592">
    <property type="entry name" value="Pilus_assmbl_Flp-typ_CpaB"/>
</dbReference>
<dbReference type="Pfam" id="PF08666">
    <property type="entry name" value="SAF"/>
    <property type="match status" value="1"/>
</dbReference>
<dbReference type="CDD" id="cd11614">
    <property type="entry name" value="SAF_CpaB_FlgA_like"/>
    <property type="match status" value="1"/>
</dbReference>
<feature type="domain" description="SAF" evidence="1">
    <location>
        <begin position="52"/>
        <end position="116"/>
    </location>
</feature>
<dbReference type="EMBL" id="CADILD010000005">
    <property type="protein sequence ID" value="CAB3922849.1"/>
    <property type="molecule type" value="Genomic_DNA"/>
</dbReference>
<organism evidence="2 3">
    <name type="scientific">Achromobacter piechaudii</name>
    <dbReference type="NCBI Taxonomy" id="72556"/>
    <lineage>
        <taxon>Bacteria</taxon>
        <taxon>Pseudomonadati</taxon>
        <taxon>Pseudomonadota</taxon>
        <taxon>Betaproteobacteria</taxon>
        <taxon>Burkholderiales</taxon>
        <taxon>Alcaligenaceae</taxon>
        <taxon>Achromobacter</taxon>
    </lineage>
</organism>
<dbReference type="Proteomes" id="UP000494105">
    <property type="component" value="Unassembled WGS sequence"/>
</dbReference>
<dbReference type="SMART" id="SM00858">
    <property type="entry name" value="SAF"/>
    <property type="match status" value="1"/>
</dbReference>
<dbReference type="InterPro" id="IPR031571">
    <property type="entry name" value="RcpC_dom"/>
</dbReference>
<evidence type="ECO:0000313" key="2">
    <source>
        <dbReference type="EMBL" id="CAB3922849.1"/>
    </source>
</evidence>
<reference evidence="2 3" key="1">
    <citation type="submission" date="2020-04" db="EMBL/GenBank/DDBJ databases">
        <authorList>
            <person name="De Canck E."/>
        </authorList>
    </citation>
    <scope>NUCLEOTIDE SEQUENCE [LARGE SCALE GENOMIC DNA]</scope>
    <source>
        <strain evidence="2 3">LMG 1861</strain>
    </source>
</reference>
<accession>A0A6S7F0K9</accession>
<dbReference type="NCBIfam" id="TIGR03177">
    <property type="entry name" value="pilus_cpaB"/>
    <property type="match status" value="1"/>
</dbReference>
<protein>
    <recommendedName>
        <fullName evidence="1">SAF domain-containing protein</fullName>
    </recommendedName>
</protein>
<evidence type="ECO:0000259" key="1">
    <source>
        <dbReference type="SMART" id="SM00858"/>
    </source>
</evidence>
<dbReference type="AlphaFoldDB" id="A0A6S7F0K9"/>
<proteinExistence type="predicted"/>
<dbReference type="Pfam" id="PF16976">
    <property type="entry name" value="RcpC"/>
    <property type="match status" value="1"/>
</dbReference>
<dbReference type="InterPro" id="IPR013974">
    <property type="entry name" value="SAF"/>
</dbReference>
<evidence type="ECO:0000313" key="3">
    <source>
        <dbReference type="Proteomes" id="UP000494105"/>
    </source>
</evidence>
<sequence length="285" mass="30175">MKAILMQGVQRLRKVGVYGLALTAGLVSAWAVREHVQQRVEALEADARTPVVERLVAAYDLAAGTRIEEVDVAVRKIPVQWAPSASLDPQALNLLLGGTLVADVAQGEPVLQSQLTFTPTAPALASRLKAGQRALIVAAADLGGLADMLRPDDLIDLYVTFVHHQREVTVPLLQGMRVLTAGAMADEEGAPSGMGGITLAADPEQAMKFVAARQAGTLTAMLRHRDDAASVAGAVQADLATLIGLAPEPPRAPEVTILYGDRMDKPLTVFPSDAVDMSDESKRRP</sequence>